<proteinExistence type="predicted"/>
<comment type="caution">
    <text evidence="1">The sequence shown here is derived from an EMBL/GenBank/DDBJ whole genome shotgun (WGS) entry which is preliminary data.</text>
</comment>
<evidence type="ECO:0000313" key="2">
    <source>
        <dbReference type="Proteomes" id="UP001055811"/>
    </source>
</evidence>
<organism evidence="1 2">
    <name type="scientific">Cichorium intybus</name>
    <name type="common">Chicory</name>
    <dbReference type="NCBI Taxonomy" id="13427"/>
    <lineage>
        <taxon>Eukaryota</taxon>
        <taxon>Viridiplantae</taxon>
        <taxon>Streptophyta</taxon>
        <taxon>Embryophyta</taxon>
        <taxon>Tracheophyta</taxon>
        <taxon>Spermatophyta</taxon>
        <taxon>Magnoliopsida</taxon>
        <taxon>eudicotyledons</taxon>
        <taxon>Gunneridae</taxon>
        <taxon>Pentapetalae</taxon>
        <taxon>asterids</taxon>
        <taxon>campanulids</taxon>
        <taxon>Asterales</taxon>
        <taxon>Asteraceae</taxon>
        <taxon>Cichorioideae</taxon>
        <taxon>Cichorieae</taxon>
        <taxon>Cichoriinae</taxon>
        <taxon>Cichorium</taxon>
    </lineage>
</organism>
<accession>A0ACB9BIE5</accession>
<reference evidence="2" key="1">
    <citation type="journal article" date="2022" name="Mol. Ecol. Resour.">
        <title>The genomes of chicory, endive, great burdock and yacon provide insights into Asteraceae palaeo-polyploidization history and plant inulin production.</title>
        <authorList>
            <person name="Fan W."/>
            <person name="Wang S."/>
            <person name="Wang H."/>
            <person name="Wang A."/>
            <person name="Jiang F."/>
            <person name="Liu H."/>
            <person name="Zhao H."/>
            <person name="Xu D."/>
            <person name="Zhang Y."/>
        </authorList>
    </citation>
    <scope>NUCLEOTIDE SEQUENCE [LARGE SCALE GENOMIC DNA]</scope>
    <source>
        <strain evidence="2">cv. Punajuju</strain>
    </source>
</reference>
<keyword evidence="2" id="KW-1185">Reference proteome</keyword>
<dbReference type="EMBL" id="CM042014">
    <property type="protein sequence ID" value="KAI3721917.1"/>
    <property type="molecule type" value="Genomic_DNA"/>
</dbReference>
<gene>
    <name evidence="1" type="ORF">L2E82_32936</name>
</gene>
<evidence type="ECO:0000313" key="1">
    <source>
        <dbReference type="EMBL" id="KAI3721917.1"/>
    </source>
</evidence>
<sequence>MNSSTITIDAFSDDELEYAEKLDPYRDLDMEFRNVEEESSELEVLYMDARRLEAEKETKQTCYVDNDYDDDGGGF</sequence>
<name>A0ACB9BIE5_CICIN</name>
<reference evidence="1 2" key="2">
    <citation type="journal article" date="2022" name="Mol. Ecol. Resour.">
        <title>The genomes of chicory, endive, great burdock and yacon provide insights into Asteraceae paleo-polyploidization history and plant inulin production.</title>
        <authorList>
            <person name="Fan W."/>
            <person name="Wang S."/>
            <person name="Wang H."/>
            <person name="Wang A."/>
            <person name="Jiang F."/>
            <person name="Liu H."/>
            <person name="Zhao H."/>
            <person name="Xu D."/>
            <person name="Zhang Y."/>
        </authorList>
    </citation>
    <scope>NUCLEOTIDE SEQUENCE [LARGE SCALE GENOMIC DNA]</scope>
    <source>
        <strain evidence="2">cv. Punajuju</strain>
        <tissue evidence="1">Leaves</tissue>
    </source>
</reference>
<protein>
    <submittedName>
        <fullName evidence="1">Uncharacterized protein</fullName>
    </submittedName>
</protein>
<dbReference type="Proteomes" id="UP001055811">
    <property type="component" value="Linkage Group LG06"/>
</dbReference>